<proteinExistence type="predicted"/>
<comment type="pathway">
    <text evidence="1">Cofactor biosynthesis; riboflavin biosynthesis.</text>
</comment>
<dbReference type="GO" id="GO:0008703">
    <property type="term" value="F:5-amino-6-(5-phosphoribosylamino)uracil reductase activity"/>
    <property type="evidence" value="ECO:0007669"/>
    <property type="project" value="InterPro"/>
</dbReference>
<dbReference type="AlphaFoldDB" id="A0A239ZTA5"/>
<organism evidence="5 6">
    <name type="scientific">Corynebacterium imitans</name>
    <dbReference type="NCBI Taxonomy" id="156978"/>
    <lineage>
        <taxon>Bacteria</taxon>
        <taxon>Bacillati</taxon>
        <taxon>Actinomycetota</taxon>
        <taxon>Actinomycetes</taxon>
        <taxon>Mycobacteriales</taxon>
        <taxon>Corynebacteriaceae</taxon>
        <taxon>Corynebacterium</taxon>
    </lineage>
</organism>
<evidence type="ECO:0000259" key="4">
    <source>
        <dbReference type="Pfam" id="PF01872"/>
    </source>
</evidence>
<dbReference type="PANTHER" id="PTHR38011">
    <property type="entry name" value="DIHYDROFOLATE REDUCTASE FAMILY PROTEIN (AFU_ORTHOLOGUE AFUA_8G06820)"/>
    <property type="match status" value="1"/>
</dbReference>
<dbReference type="GO" id="GO:0009231">
    <property type="term" value="P:riboflavin biosynthetic process"/>
    <property type="evidence" value="ECO:0007669"/>
    <property type="project" value="InterPro"/>
</dbReference>
<dbReference type="InterPro" id="IPR002734">
    <property type="entry name" value="RibDG_C"/>
</dbReference>
<dbReference type="EC" id="3.5.4.26" evidence="5"/>
<dbReference type="Proteomes" id="UP000215374">
    <property type="component" value="Chromosome 1"/>
</dbReference>
<keyword evidence="2" id="KW-0521">NADP</keyword>
<evidence type="ECO:0000256" key="3">
    <source>
        <dbReference type="ARBA" id="ARBA00023002"/>
    </source>
</evidence>
<evidence type="ECO:0000256" key="1">
    <source>
        <dbReference type="ARBA" id="ARBA00005104"/>
    </source>
</evidence>
<name>A0A239ZTA5_9CORY</name>
<dbReference type="InterPro" id="IPR024072">
    <property type="entry name" value="DHFR-like_dom_sf"/>
</dbReference>
<evidence type="ECO:0000313" key="6">
    <source>
        <dbReference type="Proteomes" id="UP000215374"/>
    </source>
</evidence>
<evidence type="ECO:0000256" key="2">
    <source>
        <dbReference type="ARBA" id="ARBA00022857"/>
    </source>
</evidence>
<dbReference type="NCBIfam" id="NF010663">
    <property type="entry name" value="PRK14059.1-1"/>
    <property type="match status" value="1"/>
</dbReference>
<dbReference type="GO" id="GO:0008835">
    <property type="term" value="F:diaminohydroxyphosphoribosylaminopyrimidine deaminase activity"/>
    <property type="evidence" value="ECO:0007669"/>
    <property type="project" value="UniProtKB-EC"/>
</dbReference>
<accession>A0A239ZTA5</accession>
<dbReference type="Gene3D" id="3.40.430.10">
    <property type="entry name" value="Dihydrofolate Reductase, subunit A"/>
    <property type="match status" value="1"/>
</dbReference>
<protein>
    <submittedName>
        <fullName evidence="5">Putative riboflavin specific deaminase</fullName>
        <ecNumber evidence="5">3.5.4.26</ecNumber>
    </submittedName>
</protein>
<dbReference type="SUPFAM" id="SSF53597">
    <property type="entry name" value="Dihydrofolate reductase-like"/>
    <property type="match status" value="1"/>
</dbReference>
<dbReference type="EMBL" id="LT906467">
    <property type="protein sequence ID" value="SNV74100.1"/>
    <property type="molecule type" value="Genomic_DNA"/>
</dbReference>
<feature type="domain" description="Bacterial bifunctional deaminase-reductase C-terminal" evidence="4">
    <location>
        <begin position="37"/>
        <end position="236"/>
    </location>
</feature>
<reference evidence="5 6" key="1">
    <citation type="submission" date="2017-06" db="EMBL/GenBank/DDBJ databases">
        <authorList>
            <consortium name="Pathogen Informatics"/>
        </authorList>
    </citation>
    <scope>NUCLEOTIDE SEQUENCE [LARGE SCALE GENOMIC DNA]</scope>
    <source>
        <strain evidence="5 6">NCTC13015</strain>
    </source>
</reference>
<keyword evidence="3" id="KW-0560">Oxidoreductase</keyword>
<dbReference type="Pfam" id="PF01872">
    <property type="entry name" value="RibD_C"/>
    <property type="match status" value="1"/>
</dbReference>
<keyword evidence="5" id="KW-0378">Hydrolase</keyword>
<evidence type="ECO:0000313" key="5">
    <source>
        <dbReference type="EMBL" id="SNV74100.1"/>
    </source>
</evidence>
<dbReference type="InterPro" id="IPR050765">
    <property type="entry name" value="Riboflavin_Biosynth_HTPR"/>
</dbReference>
<gene>
    <name evidence="5" type="primary">ribD_2</name>
    <name evidence="5" type="ORF">SAMEA4535761_01481</name>
</gene>
<sequence length="257" mass="27388">MCTLDAMVDASHTIEPAELLGTVLHPSVPQLRLLAVMTVSGAASLDGTSRSLGNSIDSELLNLLRVWSDAVLVGGGTARAENYFGVKCTNEDKAQRLARGQAEVPPLAIITESFDFDVDTQLFYDTEVPPLFLAPQHCVDDPALAGRREALQQAGGRILSTGDGSAHSIIDALRGQGFNRISCEGGPGLYGMLLAAGLGDILHLTIDPTLQGNVEKPLFGGGGDYTTSLEVEDVRVSEDSMMFVRYRLRGKAASREE</sequence>
<dbReference type="PANTHER" id="PTHR38011:SF7">
    <property type="entry name" value="2,5-DIAMINO-6-RIBOSYLAMINO-4(3H)-PYRIMIDINONE 5'-PHOSPHATE REDUCTASE"/>
    <property type="match status" value="1"/>
</dbReference>